<protein>
    <submittedName>
        <fullName evidence="1">Uncharacterized protein</fullName>
    </submittedName>
</protein>
<dbReference type="AlphaFoldDB" id="A0A0F9LZF8"/>
<organism evidence="1">
    <name type="scientific">marine sediment metagenome</name>
    <dbReference type="NCBI Taxonomy" id="412755"/>
    <lineage>
        <taxon>unclassified sequences</taxon>
        <taxon>metagenomes</taxon>
        <taxon>ecological metagenomes</taxon>
    </lineage>
</organism>
<accession>A0A0F9LZF8</accession>
<gene>
    <name evidence="1" type="ORF">LCGC14_1154570</name>
</gene>
<reference evidence="1" key="1">
    <citation type="journal article" date="2015" name="Nature">
        <title>Complex archaea that bridge the gap between prokaryotes and eukaryotes.</title>
        <authorList>
            <person name="Spang A."/>
            <person name="Saw J.H."/>
            <person name="Jorgensen S.L."/>
            <person name="Zaremba-Niedzwiedzka K."/>
            <person name="Martijn J."/>
            <person name="Lind A.E."/>
            <person name="van Eijk R."/>
            <person name="Schleper C."/>
            <person name="Guy L."/>
            <person name="Ettema T.J."/>
        </authorList>
    </citation>
    <scope>NUCLEOTIDE SEQUENCE</scope>
</reference>
<sequence length="52" mass="6019">MKISELIKKLENIKIDRGDLKVKFDIMGNFYSIDEIYINDKDKDLDTVILGG</sequence>
<name>A0A0F9LZF8_9ZZZZ</name>
<evidence type="ECO:0000313" key="1">
    <source>
        <dbReference type="EMBL" id="KKM98778.1"/>
    </source>
</evidence>
<proteinExistence type="predicted"/>
<comment type="caution">
    <text evidence="1">The sequence shown here is derived from an EMBL/GenBank/DDBJ whole genome shotgun (WGS) entry which is preliminary data.</text>
</comment>
<dbReference type="EMBL" id="LAZR01005579">
    <property type="protein sequence ID" value="KKM98778.1"/>
    <property type="molecule type" value="Genomic_DNA"/>
</dbReference>